<dbReference type="Gene3D" id="1.25.40.20">
    <property type="entry name" value="Ankyrin repeat-containing domain"/>
    <property type="match status" value="2"/>
</dbReference>
<comment type="caution">
    <text evidence="1">The sequence shown here is derived from an EMBL/GenBank/DDBJ whole genome shotgun (WGS) entry which is preliminary data.</text>
</comment>
<dbReference type="OrthoDB" id="5989012at2759"/>
<dbReference type="PANTHER" id="PTHR24121:SF21">
    <property type="entry name" value="ANKYRIN REPEAT FAMILY PROTEIN"/>
    <property type="match status" value="1"/>
</dbReference>
<protein>
    <submittedName>
        <fullName evidence="1">PPP1R12C</fullName>
    </submittedName>
</protein>
<sequence>MHGNYEIMRFMYNNGFSDWEQRDVDQATPLHYAFCHFNSLFIAFSFSNNLNLKFSARTLNGSSVFHSAAICRSFTLYFFHNRNDVYHLNIPNSYDYRNRSILHYSMLLPLRQNYDDLKSGVSEDVLVWSIFEVCFKPKHNFKHTDNEGKNFLHYAAESGNYFGFENAYHSLSRYDVMKYEGPDIAELLLTKDNALKCNGSFSPLHEIIMNDRNTQSMYYNHDILNKYLADYSSTMLDRCFDKDGYNLLHRAVIGGNLLGTQFLVNKGMKLSHVSHHGKSALQILLSKAPFLKNGVMPLSYRKRSPFQVLQFVSQNKTEELIIDYSTALQYDETAVFVLENVYTSRPSRRRKIEALLCRPNERQLSLVHLAAAKGFYRFSKDMCFVV</sequence>
<keyword evidence="2" id="KW-1185">Reference proteome</keyword>
<name>A0A8S3RQG4_MYTED</name>
<gene>
    <name evidence="1" type="ORF">MEDL_24709</name>
</gene>
<evidence type="ECO:0000313" key="2">
    <source>
        <dbReference type="Proteomes" id="UP000683360"/>
    </source>
</evidence>
<dbReference type="EMBL" id="CAJPWZ010001242">
    <property type="protein sequence ID" value="CAG2210623.1"/>
    <property type="molecule type" value="Genomic_DNA"/>
</dbReference>
<organism evidence="1 2">
    <name type="scientific">Mytilus edulis</name>
    <name type="common">Blue mussel</name>
    <dbReference type="NCBI Taxonomy" id="6550"/>
    <lineage>
        <taxon>Eukaryota</taxon>
        <taxon>Metazoa</taxon>
        <taxon>Spiralia</taxon>
        <taxon>Lophotrochozoa</taxon>
        <taxon>Mollusca</taxon>
        <taxon>Bivalvia</taxon>
        <taxon>Autobranchia</taxon>
        <taxon>Pteriomorphia</taxon>
        <taxon>Mytilida</taxon>
        <taxon>Mytiloidea</taxon>
        <taxon>Mytilidae</taxon>
        <taxon>Mytilinae</taxon>
        <taxon>Mytilus</taxon>
    </lineage>
</organism>
<dbReference type="Proteomes" id="UP000683360">
    <property type="component" value="Unassembled WGS sequence"/>
</dbReference>
<dbReference type="SUPFAM" id="SSF48403">
    <property type="entry name" value="Ankyrin repeat"/>
    <property type="match status" value="1"/>
</dbReference>
<dbReference type="AlphaFoldDB" id="A0A8S3RQG4"/>
<reference evidence="1" key="1">
    <citation type="submission" date="2021-03" db="EMBL/GenBank/DDBJ databases">
        <authorList>
            <person name="Bekaert M."/>
        </authorList>
    </citation>
    <scope>NUCLEOTIDE SEQUENCE</scope>
</reference>
<evidence type="ECO:0000313" key="1">
    <source>
        <dbReference type="EMBL" id="CAG2210623.1"/>
    </source>
</evidence>
<accession>A0A8S3RQG4</accession>
<dbReference type="PANTHER" id="PTHR24121">
    <property type="entry name" value="NO MECHANORECEPTOR POTENTIAL C, ISOFORM D-RELATED"/>
    <property type="match status" value="1"/>
</dbReference>
<proteinExistence type="predicted"/>
<dbReference type="InterPro" id="IPR036770">
    <property type="entry name" value="Ankyrin_rpt-contain_sf"/>
</dbReference>